<feature type="compositionally biased region" description="Low complexity" evidence="9">
    <location>
        <begin position="707"/>
        <end position="717"/>
    </location>
</feature>
<feature type="region of interest" description="Disordered" evidence="9">
    <location>
        <begin position="602"/>
        <end position="734"/>
    </location>
</feature>
<dbReference type="GO" id="GO:0048813">
    <property type="term" value="P:dendrite morphogenesis"/>
    <property type="evidence" value="ECO:0007669"/>
    <property type="project" value="UniProtKB-ARBA"/>
</dbReference>
<keyword evidence="6" id="KW-0804">Transcription</keyword>
<dbReference type="InterPro" id="IPR011333">
    <property type="entry name" value="SKP1/BTB/POZ_sf"/>
</dbReference>
<sequence>MQEFMKYEEKICVVCEQSGGKILTFREKTLRKSREVLEIRHKHGLKYGNIILPSNVNLSEGYHAYCYKNFIAIMKKYCDNKSGNSNVPSPLVRLSGTNHRYQNIKMSAPEKRKCAFCLSSKMPSKLIAFSESTFHRCREILKIRVANNLTSKEIVLPTTPEDNNYYYHAKCYRCFTALPQKYYEQLHKNLSEQSHPSTSCRDSQESCGLNISDVLPAFYFTDSMPLQQRLNTIASNNLPQREDNKPPPLKSQPLSPTKLKVTRQSSSKSVPEAALPPDNSSNDEVCLRWNSHHSNMQSAFSSLLSKEQYCDVTLVAEGKSLKCHKLILSSCSSYFDQVLENIMPYHHPVILIKDIPFGILKSLCDFMYAGEVNILQGDLNQLLEVAESLKIKGLAQKMTTNIPDHLSSPTESKETKEPHHQQQKTKDTSSSRFVKIAPKLSGVGVQKFDLPKGGANGDVTDPLDLMEPIYEEEATVDMPPQLAQKKIETARRSLGKRVRKRKHIGDEDHESSPPVFRSRKGTRSRPNVKVPRYFNASFDNSNEKPSSFETSEHHHDGGIDPCAEPLLELLEEIKTEPVDIEDSLIEESYDAVRSTSTRLMESVVTKQEKEDDPDPLNVEAGDDSQHRLPEGDATEPSDLVENSELCNRMENPESSYNADNSETSNLMENLVSNDLVKNSQSGDLEDPKSLLANETTSSVQVPLEYSTTENTANTEENSQGTLSTTEELPESDQT</sequence>
<dbReference type="CDD" id="cd18315">
    <property type="entry name" value="BTB_POZ_BAB-like"/>
    <property type="match status" value="1"/>
</dbReference>
<comment type="caution">
    <text evidence="11">The sequence shown here is derived from an EMBL/GenBank/DDBJ whole genome shotgun (WGS) entry which is preliminary data.</text>
</comment>
<evidence type="ECO:0000256" key="9">
    <source>
        <dbReference type="SAM" id="MobiDB-lite"/>
    </source>
</evidence>
<dbReference type="SUPFAM" id="SSF54695">
    <property type="entry name" value="POZ domain"/>
    <property type="match status" value="1"/>
</dbReference>
<dbReference type="InterPro" id="IPR051095">
    <property type="entry name" value="Dros_DevTransReg"/>
</dbReference>
<evidence type="ECO:0000256" key="5">
    <source>
        <dbReference type="ARBA" id="ARBA00023015"/>
    </source>
</evidence>
<evidence type="ECO:0000256" key="4">
    <source>
        <dbReference type="ARBA" id="ARBA00022902"/>
    </source>
</evidence>
<comment type="function">
    <text evidence="8">Putative transcription factor required for axon growth and guidance in the central and peripheral nervous systems. Repels CNS axons away from the midline by promoting the expression of the midline repellent sli and its receptor robo.</text>
</comment>
<reference evidence="11 12" key="1">
    <citation type="submission" date="2023-03" db="EMBL/GenBank/DDBJ databases">
        <title>Genome insight into feeding habits of ladybird beetles.</title>
        <authorList>
            <person name="Li H.-S."/>
            <person name="Huang Y.-H."/>
            <person name="Pang H."/>
        </authorList>
    </citation>
    <scope>NUCLEOTIDE SEQUENCE [LARGE SCALE GENOMIC DNA]</scope>
    <source>
        <strain evidence="11">SYSU_2023b</strain>
        <tissue evidence="11">Whole body</tissue>
    </source>
</reference>
<evidence type="ECO:0000256" key="7">
    <source>
        <dbReference type="ARBA" id="ARBA00023242"/>
    </source>
</evidence>
<evidence type="ECO:0000256" key="2">
    <source>
        <dbReference type="ARBA" id="ARBA00022473"/>
    </source>
</evidence>
<dbReference type="PANTHER" id="PTHR23110:SF111">
    <property type="entry name" value="LONGITUDINALS LACKING PROTEIN, ISOFORMS F_I_K_T"/>
    <property type="match status" value="1"/>
</dbReference>
<feature type="region of interest" description="Disordered" evidence="9">
    <location>
        <begin position="494"/>
        <end position="562"/>
    </location>
</feature>
<dbReference type="SMART" id="SM00225">
    <property type="entry name" value="BTB"/>
    <property type="match status" value="1"/>
</dbReference>
<dbReference type="EMBL" id="JARQZJ010000031">
    <property type="protein sequence ID" value="KAK9874365.1"/>
    <property type="molecule type" value="Genomic_DNA"/>
</dbReference>
<keyword evidence="7" id="KW-0539">Nucleus</keyword>
<dbReference type="GO" id="GO:0045467">
    <property type="term" value="P:R7 cell development"/>
    <property type="evidence" value="ECO:0007669"/>
    <property type="project" value="UniProtKB-ARBA"/>
</dbReference>
<proteinExistence type="predicted"/>
<dbReference type="GO" id="GO:0007464">
    <property type="term" value="P:R3/R4 cell fate commitment"/>
    <property type="evidence" value="ECO:0007669"/>
    <property type="project" value="UniProtKB-ARBA"/>
</dbReference>
<dbReference type="PANTHER" id="PTHR23110">
    <property type="entry name" value="BTB DOMAIN TRANSCRIPTION FACTOR"/>
    <property type="match status" value="1"/>
</dbReference>
<evidence type="ECO:0000256" key="6">
    <source>
        <dbReference type="ARBA" id="ARBA00023163"/>
    </source>
</evidence>
<dbReference type="GO" id="GO:0007526">
    <property type="term" value="P:larval somatic muscle development"/>
    <property type="evidence" value="ECO:0007669"/>
    <property type="project" value="UniProtKB-ARBA"/>
</dbReference>
<name>A0AAW1U0G8_9CUCU</name>
<feature type="compositionally biased region" description="Basic and acidic residues" evidence="9">
    <location>
        <begin position="411"/>
        <end position="429"/>
    </location>
</feature>
<keyword evidence="12" id="KW-1185">Reference proteome</keyword>
<feature type="region of interest" description="Disordered" evidence="9">
    <location>
        <begin position="400"/>
        <end position="433"/>
    </location>
</feature>
<organism evidence="11 12">
    <name type="scientific">Henosepilachna vigintioctopunctata</name>
    <dbReference type="NCBI Taxonomy" id="420089"/>
    <lineage>
        <taxon>Eukaryota</taxon>
        <taxon>Metazoa</taxon>
        <taxon>Ecdysozoa</taxon>
        <taxon>Arthropoda</taxon>
        <taxon>Hexapoda</taxon>
        <taxon>Insecta</taxon>
        <taxon>Pterygota</taxon>
        <taxon>Neoptera</taxon>
        <taxon>Endopterygota</taxon>
        <taxon>Coleoptera</taxon>
        <taxon>Polyphaga</taxon>
        <taxon>Cucujiformia</taxon>
        <taxon>Coccinelloidea</taxon>
        <taxon>Coccinellidae</taxon>
        <taxon>Epilachninae</taxon>
        <taxon>Epilachnini</taxon>
        <taxon>Henosepilachna</taxon>
    </lineage>
</organism>
<evidence type="ECO:0000313" key="12">
    <source>
        <dbReference type="Proteomes" id="UP001431783"/>
    </source>
</evidence>
<dbReference type="PROSITE" id="PS50097">
    <property type="entry name" value="BTB"/>
    <property type="match status" value="1"/>
</dbReference>
<evidence type="ECO:0000256" key="3">
    <source>
        <dbReference type="ARBA" id="ARBA00022782"/>
    </source>
</evidence>
<accession>A0AAW1U0G8</accession>
<feature type="compositionally biased region" description="Polar residues" evidence="9">
    <location>
        <begin position="652"/>
        <end position="682"/>
    </location>
</feature>
<evidence type="ECO:0000313" key="11">
    <source>
        <dbReference type="EMBL" id="KAK9874365.1"/>
    </source>
</evidence>
<keyword evidence="2" id="KW-0217">Developmental protein</keyword>
<evidence type="ECO:0000259" key="10">
    <source>
        <dbReference type="PROSITE" id="PS50097"/>
    </source>
</evidence>
<dbReference type="GO" id="GO:0005634">
    <property type="term" value="C:nucleus"/>
    <property type="evidence" value="ECO:0007669"/>
    <property type="project" value="UniProtKB-SubCell"/>
</dbReference>
<dbReference type="InterPro" id="IPR000210">
    <property type="entry name" value="BTB/POZ_dom"/>
</dbReference>
<comment type="subcellular location">
    <subcellularLocation>
        <location evidence="1">Nucleus</location>
    </subcellularLocation>
</comment>
<dbReference type="AlphaFoldDB" id="A0AAW1U0G8"/>
<evidence type="ECO:0000256" key="8">
    <source>
        <dbReference type="ARBA" id="ARBA00037382"/>
    </source>
</evidence>
<keyword evidence="5" id="KW-0805">Transcription regulation</keyword>
<keyword evidence="4" id="KW-0524">Neurogenesis</keyword>
<protein>
    <recommendedName>
        <fullName evidence="10">BTB domain-containing protein</fullName>
    </recommendedName>
</protein>
<gene>
    <name evidence="11" type="ORF">WA026_002716</name>
</gene>
<evidence type="ECO:0000256" key="1">
    <source>
        <dbReference type="ARBA" id="ARBA00004123"/>
    </source>
</evidence>
<dbReference type="GO" id="GO:0008406">
    <property type="term" value="P:gonad development"/>
    <property type="evidence" value="ECO:0007669"/>
    <property type="project" value="UniProtKB-ARBA"/>
</dbReference>
<dbReference type="Pfam" id="PF00651">
    <property type="entry name" value="BTB"/>
    <property type="match status" value="1"/>
</dbReference>
<feature type="region of interest" description="Disordered" evidence="9">
    <location>
        <begin position="236"/>
        <end position="281"/>
    </location>
</feature>
<dbReference type="Gene3D" id="3.30.710.10">
    <property type="entry name" value="Potassium Channel Kv1.1, Chain A"/>
    <property type="match status" value="1"/>
</dbReference>
<dbReference type="GO" id="GO:0006357">
    <property type="term" value="P:regulation of transcription by RNA polymerase II"/>
    <property type="evidence" value="ECO:0007669"/>
    <property type="project" value="TreeGrafter"/>
</dbReference>
<dbReference type="GO" id="GO:0016199">
    <property type="term" value="P:axon midline choice point recognition"/>
    <property type="evidence" value="ECO:0007669"/>
    <property type="project" value="UniProtKB-ARBA"/>
</dbReference>
<dbReference type="GO" id="GO:0045476">
    <property type="term" value="P:nurse cell apoptotic process"/>
    <property type="evidence" value="ECO:0007669"/>
    <property type="project" value="UniProtKB-ARBA"/>
</dbReference>
<keyword evidence="3" id="KW-0221">Differentiation</keyword>
<feature type="compositionally biased region" description="Polar residues" evidence="9">
    <location>
        <begin position="537"/>
        <end position="549"/>
    </location>
</feature>
<dbReference type="Proteomes" id="UP001431783">
    <property type="component" value="Unassembled WGS sequence"/>
</dbReference>
<feature type="domain" description="BTB" evidence="10">
    <location>
        <begin position="310"/>
        <end position="376"/>
    </location>
</feature>
<dbReference type="GO" id="GO:0035167">
    <property type="term" value="P:larval lymph gland hemopoiesis"/>
    <property type="evidence" value="ECO:0007669"/>
    <property type="project" value="UniProtKB-ARBA"/>
</dbReference>
<feature type="compositionally biased region" description="Polar residues" evidence="9">
    <location>
        <begin position="400"/>
        <end position="410"/>
    </location>
</feature>
<feature type="compositionally biased region" description="Basic residues" evidence="9">
    <location>
        <begin position="494"/>
        <end position="503"/>
    </location>
</feature>